<protein>
    <submittedName>
        <fullName evidence="2">Uncharacterized protein</fullName>
    </submittedName>
</protein>
<accession>A0A8E2J8Y8</accession>
<proteinExistence type="predicted"/>
<dbReference type="OrthoDB" id="3935526at2759"/>
<dbReference type="AlphaFoldDB" id="A0A8E2J8Y8"/>
<feature type="non-terminal residue" evidence="2">
    <location>
        <position position="1"/>
    </location>
</feature>
<evidence type="ECO:0000256" key="1">
    <source>
        <dbReference type="SAM" id="MobiDB-lite"/>
    </source>
</evidence>
<gene>
    <name evidence="2" type="ORF">K432DRAFT_312187</name>
</gene>
<reference evidence="2 3" key="1">
    <citation type="journal article" date="2016" name="Nat. Commun.">
        <title>Ectomycorrhizal ecology is imprinted in the genome of the dominant symbiotic fungus Cenococcum geophilum.</title>
        <authorList>
            <consortium name="DOE Joint Genome Institute"/>
            <person name="Peter M."/>
            <person name="Kohler A."/>
            <person name="Ohm R.A."/>
            <person name="Kuo A."/>
            <person name="Krutzmann J."/>
            <person name="Morin E."/>
            <person name="Arend M."/>
            <person name="Barry K.W."/>
            <person name="Binder M."/>
            <person name="Choi C."/>
            <person name="Clum A."/>
            <person name="Copeland A."/>
            <person name="Grisel N."/>
            <person name="Haridas S."/>
            <person name="Kipfer T."/>
            <person name="LaButti K."/>
            <person name="Lindquist E."/>
            <person name="Lipzen A."/>
            <person name="Maire R."/>
            <person name="Meier B."/>
            <person name="Mihaltcheva S."/>
            <person name="Molinier V."/>
            <person name="Murat C."/>
            <person name="Poggeler S."/>
            <person name="Quandt C.A."/>
            <person name="Sperisen C."/>
            <person name="Tritt A."/>
            <person name="Tisserant E."/>
            <person name="Crous P.W."/>
            <person name="Henrissat B."/>
            <person name="Nehls U."/>
            <person name="Egli S."/>
            <person name="Spatafora J.W."/>
            <person name="Grigoriev I.V."/>
            <person name="Martin F.M."/>
        </authorList>
    </citation>
    <scope>NUCLEOTIDE SEQUENCE [LARGE SCALE GENOMIC DNA]</scope>
    <source>
        <strain evidence="2 3">CBS 459.81</strain>
    </source>
</reference>
<dbReference type="Proteomes" id="UP000250266">
    <property type="component" value="Unassembled WGS sequence"/>
</dbReference>
<name>A0A8E2J8Y8_9PEZI</name>
<dbReference type="EMBL" id="KV745675">
    <property type="protein sequence ID" value="OCK73728.1"/>
    <property type="molecule type" value="Genomic_DNA"/>
</dbReference>
<organism evidence="2 3">
    <name type="scientific">Lepidopterella palustris CBS 459.81</name>
    <dbReference type="NCBI Taxonomy" id="1314670"/>
    <lineage>
        <taxon>Eukaryota</taxon>
        <taxon>Fungi</taxon>
        <taxon>Dikarya</taxon>
        <taxon>Ascomycota</taxon>
        <taxon>Pezizomycotina</taxon>
        <taxon>Dothideomycetes</taxon>
        <taxon>Pleosporomycetidae</taxon>
        <taxon>Mytilinidiales</taxon>
        <taxon>Argynnaceae</taxon>
        <taxon>Lepidopterella</taxon>
    </lineage>
</organism>
<evidence type="ECO:0000313" key="2">
    <source>
        <dbReference type="EMBL" id="OCK73728.1"/>
    </source>
</evidence>
<evidence type="ECO:0000313" key="3">
    <source>
        <dbReference type="Proteomes" id="UP000250266"/>
    </source>
</evidence>
<keyword evidence="3" id="KW-1185">Reference proteome</keyword>
<sequence length="65" mass="7003">SLEAQLSDFQSQKPRNGVAVDPNTRFPNIERAKKAIGEAVEQDGRIQAKQPEIGAKRTAAAVSRG</sequence>
<feature type="region of interest" description="Disordered" evidence="1">
    <location>
        <begin position="1"/>
        <end position="24"/>
    </location>
</feature>